<proteinExistence type="predicted"/>
<sequence length="195" mass="21359">MARTSTVDKLPAEIRDLIGQLKDKGRTLDEIVACLRQMLGPDDAPSRSALGRHLQKVEAIAERMRHSRVVADTLVRQLGEESTDKTTRLNIELMHTVIFDLVTAAQMANGEDGEPASLTLDPEQVMFLAKSLDHLGKASVADVQRIEKIEKRAAEKAKVEAAKAVDNVAKTKGLTSDTVDAIKREILGIRSEPKV</sequence>
<name>A0ABX0V6D8_9HYPH</name>
<dbReference type="Proteomes" id="UP000707352">
    <property type="component" value="Unassembled WGS sequence"/>
</dbReference>
<protein>
    <submittedName>
        <fullName evidence="1">DUF3486 family protein</fullName>
    </submittedName>
</protein>
<reference evidence="1 2" key="1">
    <citation type="submission" date="2020-03" db="EMBL/GenBank/DDBJ databases">
        <title>The genome sequence of Microvirga sp. c23x22.</title>
        <authorList>
            <person name="Zhang X."/>
        </authorList>
    </citation>
    <scope>NUCLEOTIDE SEQUENCE [LARGE SCALE GENOMIC DNA]</scope>
    <source>
        <strain evidence="2">c23x22</strain>
    </source>
</reference>
<evidence type="ECO:0000313" key="2">
    <source>
        <dbReference type="Proteomes" id="UP000707352"/>
    </source>
</evidence>
<accession>A0ABX0V6D8</accession>
<keyword evidence="2" id="KW-1185">Reference proteome</keyword>
<evidence type="ECO:0000313" key="1">
    <source>
        <dbReference type="EMBL" id="NIX75398.1"/>
    </source>
</evidence>
<dbReference type="Pfam" id="PF11985">
    <property type="entry name" value="Phage_Mu_Gp27"/>
    <property type="match status" value="1"/>
</dbReference>
<dbReference type="EMBL" id="JAATJS010000001">
    <property type="protein sequence ID" value="NIX75398.1"/>
    <property type="molecule type" value="Genomic_DNA"/>
</dbReference>
<dbReference type="InterPro" id="IPR021874">
    <property type="entry name" value="Phage_Mu_Gp27"/>
</dbReference>
<gene>
    <name evidence="1" type="ORF">HB375_02070</name>
</gene>
<dbReference type="RefSeq" id="WP_167671284.1">
    <property type="nucleotide sequence ID" value="NZ_JAATJS010000001.1"/>
</dbReference>
<comment type="caution">
    <text evidence="1">The sequence shown here is derived from an EMBL/GenBank/DDBJ whole genome shotgun (WGS) entry which is preliminary data.</text>
</comment>
<organism evidence="1 2">
    <name type="scientific">Microvirga terricola</name>
    <dbReference type="NCBI Taxonomy" id="2719797"/>
    <lineage>
        <taxon>Bacteria</taxon>
        <taxon>Pseudomonadati</taxon>
        <taxon>Pseudomonadota</taxon>
        <taxon>Alphaproteobacteria</taxon>
        <taxon>Hyphomicrobiales</taxon>
        <taxon>Methylobacteriaceae</taxon>
        <taxon>Microvirga</taxon>
    </lineage>
</organism>